<organism evidence="1 2">
    <name type="scientific">Klebsiella pneumoniae</name>
    <dbReference type="NCBI Taxonomy" id="573"/>
    <lineage>
        <taxon>Bacteria</taxon>
        <taxon>Pseudomonadati</taxon>
        <taxon>Pseudomonadota</taxon>
        <taxon>Gammaproteobacteria</taxon>
        <taxon>Enterobacterales</taxon>
        <taxon>Enterobacteriaceae</taxon>
        <taxon>Klebsiella/Raoultella group</taxon>
        <taxon>Klebsiella</taxon>
        <taxon>Klebsiella pneumoniae complex</taxon>
    </lineage>
</organism>
<sequence length="64" mass="7535">MTSNERILQPFTLPNGTELKNRLLMAPMTTCTGYFDGTVTSELVEYYRGARRKHLYHYCRVLLY</sequence>
<name>A0A378F4N8_KLEPN</name>
<dbReference type="Gene3D" id="3.20.20.70">
    <property type="entry name" value="Aldolase class I"/>
    <property type="match status" value="1"/>
</dbReference>
<dbReference type="InterPro" id="IPR013785">
    <property type="entry name" value="Aldolase_TIM"/>
</dbReference>
<reference evidence="1 2" key="1">
    <citation type="submission" date="2018-06" db="EMBL/GenBank/DDBJ databases">
        <authorList>
            <consortium name="Pathogen Informatics"/>
            <person name="Doyle S."/>
        </authorList>
    </citation>
    <scope>NUCLEOTIDE SEQUENCE [LARGE SCALE GENOMIC DNA]</scope>
    <source>
        <strain evidence="1 2">NCTC9617</strain>
    </source>
</reference>
<evidence type="ECO:0000313" key="2">
    <source>
        <dbReference type="Proteomes" id="UP000255167"/>
    </source>
</evidence>
<dbReference type="EMBL" id="UGNC01000004">
    <property type="protein sequence ID" value="STW39109.1"/>
    <property type="molecule type" value="Genomic_DNA"/>
</dbReference>
<accession>A0A378F4N8</accession>
<proteinExistence type="predicted"/>
<evidence type="ECO:0000313" key="1">
    <source>
        <dbReference type="EMBL" id="STW39109.1"/>
    </source>
</evidence>
<protein>
    <submittedName>
        <fullName evidence="1">Putative NADH:flavin oxidoreductase</fullName>
    </submittedName>
</protein>
<dbReference type="AlphaFoldDB" id="A0A378F4N8"/>
<gene>
    <name evidence="1" type="ORF">NCTC9617_00630</name>
</gene>
<dbReference type="Proteomes" id="UP000255167">
    <property type="component" value="Unassembled WGS sequence"/>
</dbReference>
<dbReference type="SUPFAM" id="SSF51395">
    <property type="entry name" value="FMN-linked oxidoreductases"/>
    <property type="match status" value="1"/>
</dbReference>